<feature type="transmembrane region" description="Helical" evidence="4">
    <location>
        <begin position="121"/>
        <end position="142"/>
    </location>
</feature>
<evidence type="ECO:0000256" key="1">
    <source>
        <dbReference type="ARBA" id="ARBA00022692"/>
    </source>
</evidence>
<name>A0AAD9UD79_RIDPI</name>
<keyword evidence="3 4" id="KW-0472">Membrane</keyword>
<dbReference type="PANTHER" id="PTHR23121">
    <property type="entry name" value="SODIUM-DEPENDENT GLUCOSE TRANSPORTER 1"/>
    <property type="match status" value="1"/>
</dbReference>
<organism evidence="5 6">
    <name type="scientific">Ridgeia piscesae</name>
    <name type="common">Tubeworm</name>
    <dbReference type="NCBI Taxonomy" id="27915"/>
    <lineage>
        <taxon>Eukaryota</taxon>
        <taxon>Metazoa</taxon>
        <taxon>Spiralia</taxon>
        <taxon>Lophotrochozoa</taxon>
        <taxon>Annelida</taxon>
        <taxon>Polychaeta</taxon>
        <taxon>Sedentaria</taxon>
        <taxon>Canalipalpata</taxon>
        <taxon>Sabellida</taxon>
        <taxon>Siboglinidae</taxon>
        <taxon>Ridgeia</taxon>
    </lineage>
</organism>
<evidence type="ECO:0000256" key="4">
    <source>
        <dbReference type="SAM" id="Phobius"/>
    </source>
</evidence>
<keyword evidence="6" id="KW-1185">Reference proteome</keyword>
<dbReference type="Proteomes" id="UP001209878">
    <property type="component" value="Unassembled WGS sequence"/>
</dbReference>
<dbReference type="SUPFAM" id="SSF103473">
    <property type="entry name" value="MFS general substrate transporter"/>
    <property type="match status" value="1"/>
</dbReference>
<reference evidence="5" key="1">
    <citation type="journal article" date="2023" name="Mol. Biol. Evol.">
        <title>Third-Generation Sequencing Reveals the Adaptive Role of the Epigenome in Three Deep-Sea Polychaetes.</title>
        <authorList>
            <person name="Perez M."/>
            <person name="Aroh O."/>
            <person name="Sun Y."/>
            <person name="Lan Y."/>
            <person name="Juniper S.K."/>
            <person name="Young C.R."/>
            <person name="Angers B."/>
            <person name="Qian P.Y."/>
        </authorList>
    </citation>
    <scope>NUCLEOTIDE SEQUENCE</scope>
    <source>
        <strain evidence="5">R07B-5</strain>
    </source>
</reference>
<evidence type="ECO:0000313" key="6">
    <source>
        <dbReference type="Proteomes" id="UP001209878"/>
    </source>
</evidence>
<feature type="transmembrane region" description="Helical" evidence="4">
    <location>
        <begin position="96"/>
        <end position="115"/>
    </location>
</feature>
<proteinExistence type="predicted"/>
<gene>
    <name evidence="5" type="ORF">NP493_248g03012</name>
</gene>
<protein>
    <submittedName>
        <fullName evidence="5">Uncharacterized protein</fullName>
    </submittedName>
</protein>
<comment type="caution">
    <text evidence="5">The sequence shown here is derived from an EMBL/GenBank/DDBJ whole genome shotgun (WGS) entry which is preliminary data.</text>
</comment>
<keyword evidence="2 4" id="KW-1133">Transmembrane helix</keyword>
<evidence type="ECO:0000256" key="3">
    <source>
        <dbReference type="ARBA" id="ARBA00023136"/>
    </source>
</evidence>
<dbReference type="PANTHER" id="PTHR23121:SF10">
    <property type="entry name" value="MAJOR FACILITATOR SUPERFAMILY DOMAIN-CONTAINING PROTEIN 4A"/>
    <property type="match status" value="1"/>
</dbReference>
<dbReference type="AlphaFoldDB" id="A0AAD9UD79"/>
<dbReference type="InterPro" id="IPR036259">
    <property type="entry name" value="MFS_trans_sf"/>
</dbReference>
<dbReference type="Gene3D" id="1.20.1250.20">
    <property type="entry name" value="MFS general substrate transporter like domains"/>
    <property type="match status" value="1"/>
</dbReference>
<sequence>MGLYMGAVDCLATLNIIQTFEERVAPFLQDCSFVIAEHNNETSSLLPAVAGVLFSNDSDVTEADSLQGAQQHSGGTFALGRLLSIFIATRYHPAHMLLASLVGTLTSTVVMLALPHDRVSIYIGTCIFGLFLSSTSPTIISLTEQYIDLNSK</sequence>
<evidence type="ECO:0000256" key="2">
    <source>
        <dbReference type="ARBA" id="ARBA00022989"/>
    </source>
</evidence>
<dbReference type="EMBL" id="JAODUO010000247">
    <property type="protein sequence ID" value="KAK2185001.1"/>
    <property type="molecule type" value="Genomic_DNA"/>
</dbReference>
<keyword evidence="1 4" id="KW-0812">Transmembrane</keyword>
<accession>A0AAD9UD79</accession>
<evidence type="ECO:0000313" key="5">
    <source>
        <dbReference type="EMBL" id="KAK2185001.1"/>
    </source>
</evidence>